<accession>A0A918HJX2</accession>
<dbReference type="EMBL" id="BMQQ01000048">
    <property type="protein sequence ID" value="GGT64538.1"/>
    <property type="molecule type" value="Genomic_DNA"/>
</dbReference>
<dbReference type="AlphaFoldDB" id="A0A918HJX2"/>
<reference evidence="1" key="1">
    <citation type="journal article" date="2014" name="Int. J. Syst. Evol. Microbiol.">
        <title>Complete genome sequence of Corynebacterium casei LMG S-19264T (=DSM 44701T), isolated from a smear-ripened cheese.</title>
        <authorList>
            <consortium name="US DOE Joint Genome Institute (JGI-PGF)"/>
            <person name="Walter F."/>
            <person name="Albersmeier A."/>
            <person name="Kalinowski J."/>
            <person name="Ruckert C."/>
        </authorList>
    </citation>
    <scope>NUCLEOTIDE SEQUENCE</scope>
    <source>
        <strain evidence="1">JCM 3172</strain>
    </source>
</reference>
<reference evidence="1" key="2">
    <citation type="submission" date="2020-09" db="EMBL/GenBank/DDBJ databases">
        <authorList>
            <person name="Sun Q."/>
            <person name="Ohkuma M."/>
        </authorList>
    </citation>
    <scope>NUCLEOTIDE SEQUENCE</scope>
    <source>
        <strain evidence="1">JCM 3172</strain>
    </source>
</reference>
<proteinExistence type="predicted"/>
<evidence type="ECO:0000313" key="2">
    <source>
        <dbReference type="Proteomes" id="UP000619486"/>
    </source>
</evidence>
<dbReference type="Proteomes" id="UP000619486">
    <property type="component" value="Unassembled WGS sequence"/>
</dbReference>
<keyword evidence="2" id="KW-1185">Reference proteome</keyword>
<sequence>MQAVVARSSRVSAVVIRAREGDMAASRGAVRGESAGWCGSGQGVGCGPGRRTPPVSHALLTESRCQLNLTEVVLSCMWWWELNLDSDRRAGRVKWAPS</sequence>
<organism evidence="1 2">
    <name type="scientific">Streptomyces purpureus</name>
    <dbReference type="NCBI Taxonomy" id="1951"/>
    <lineage>
        <taxon>Bacteria</taxon>
        <taxon>Bacillati</taxon>
        <taxon>Actinomycetota</taxon>
        <taxon>Actinomycetes</taxon>
        <taxon>Kitasatosporales</taxon>
        <taxon>Streptomycetaceae</taxon>
        <taxon>Streptomyces</taxon>
    </lineage>
</organism>
<protein>
    <submittedName>
        <fullName evidence="1">Uncharacterized protein</fullName>
    </submittedName>
</protein>
<comment type="caution">
    <text evidence="1">The sequence shown here is derived from an EMBL/GenBank/DDBJ whole genome shotgun (WGS) entry which is preliminary data.</text>
</comment>
<evidence type="ECO:0000313" key="1">
    <source>
        <dbReference type="EMBL" id="GGT64538.1"/>
    </source>
</evidence>
<gene>
    <name evidence="1" type="ORF">GCM10014713_67040</name>
</gene>
<name>A0A918HJX2_9ACTN</name>